<dbReference type="SUPFAM" id="SSF50022">
    <property type="entry name" value="ISP domain"/>
    <property type="match status" value="1"/>
</dbReference>
<dbReference type="GO" id="GO:0051537">
    <property type="term" value="F:2 iron, 2 sulfur cluster binding"/>
    <property type="evidence" value="ECO:0007669"/>
    <property type="project" value="UniProtKB-KW"/>
</dbReference>
<dbReference type="PROSITE" id="PS51296">
    <property type="entry name" value="RIESKE"/>
    <property type="match status" value="1"/>
</dbReference>
<dbReference type="STRING" id="320771.Cflav_PD6511"/>
<dbReference type="PANTHER" id="PTHR40261:SF1">
    <property type="entry name" value="RIESKE DOMAIN-CONTAINING PROTEIN"/>
    <property type="match status" value="1"/>
</dbReference>
<dbReference type="InterPro" id="IPR017941">
    <property type="entry name" value="Rieske_2Fe-2S"/>
</dbReference>
<dbReference type="CDD" id="cd03467">
    <property type="entry name" value="Rieske"/>
    <property type="match status" value="1"/>
</dbReference>
<keyword evidence="7" id="KW-1185">Reference proteome</keyword>
<protein>
    <submittedName>
        <fullName evidence="6">Rieske (2Fe-2S) domain protein</fullName>
    </submittedName>
</protein>
<evidence type="ECO:0000256" key="2">
    <source>
        <dbReference type="ARBA" id="ARBA00022723"/>
    </source>
</evidence>
<evidence type="ECO:0000256" key="4">
    <source>
        <dbReference type="ARBA" id="ARBA00023014"/>
    </source>
</evidence>
<dbReference type="InterPro" id="IPR036922">
    <property type="entry name" value="Rieske_2Fe-2S_sf"/>
</dbReference>
<keyword evidence="1" id="KW-0001">2Fe-2S</keyword>
<organism evidence="6 7">
    <name type="scientific">Pedosphaera parvula (strain Ellin514)</name>
    <dbReference type="NCBI Taxonomy" id="320771"/>
    <lineage>
        <taxon>Bacteria</taxon>
        <taxon>Pseudomonadati</taxon>
        <taxon>Verrucomicrobiota</taxon>
        <taxon>Pedosphaerae</taxon>
        <taxon>Pedosphaerales</taxon>
        <taxon>Pedosphaeraceae</taxon>
        <taxon>Pedosphaera</taxon>
    </lineage>
</organism>
<sequence>MLFKRIAEMRRPRDSPSLLCFDLGTAIVATVRKQKIASLHELTEGKTIKFEFALKGKPTEGFVVCFQGQLVAYENRCRHLPLSLDYDDGRFFSRDGKSFVCQTHNAIYEPLTGLCVRGPCEGASLKALKIEVVDGEVWLVG</sequence>
<proteinExistence type="predicted"/>
<dbReference type="Proteomes" id="UP000003688">
    <property type="component" value="Unassembled WGS sequence"/>
</dbReference>
<evidence type="ECO:0000313" key="7">
    <source>
        <dbReference type="Proteomes" id="UP000003688"/>
    </source>
</evidence>
<evidence type="ECO:0000259" key="5">
    <source>
        <dbReference type="PROSITE" id="PS51296"/>
    </source>
</evidence>
<keyword evidence="2" id="KW-0479">Metal-binding</keyword>
<dbReference type="Pfam" id="PF00355">
    <property type="entry name" value="Rieske"/>
    <property type="match status" value="1"/>
</dbReference>
<dbReference type="AlphaFoldDB" id="B9XST2"/>
<comment type="caution">
    <text evidence="6">The sequence shown here is derived from an EMBL/GenBank/DDBJ whole genome shotgun (WGS) entry which is preliminary data.</text>
</comment>
<feature type="domain" description="Rieske" evidence="5">
    <location>
        <begin position="34"/>
        <end position="139"/>
    </location>
</feature>
<evidence type="ECO:0000313" key="6">
    <source>
        <dbReference type="EMBL" id="EEF57099.1"/>
    </source>
</evidence>
<evidence type="ECO:0000256" key="1">
    <source>
        <dbReference type="ARBA" id="ARBA00022714"/>
    </source>
</evidence>
<keyword evidence="3" id="KW-0408">Iron</keyword>
<keyword evidence="4" id="KW-0411">Iron-sulfur</keyword>
<evidence type="ECO:0000256" key="3">
    <source>
        <dbReference type="ARBA" id="ARBA00023004"/>
    </source>
</evidence>
<gene>
    <name evidence="6" type="ORF">Cflav_PD6511</name>
</gene>
<accession>B9XST2</accession>
<dbReference type="EMBL" id="ABOX02000086">
    <property type="protein sequence ID" value="EEF57099.1"/>
    <property type="molecule type" value="Genomic_DNA"/>
</dbReference>
<name>B9XST2_PEDPL</name>
<reference evidence="6 7" key="1">
    <citation type="journal article" date="2011" name="J. Bacteriol.">
        <title>Genome sequence of 'Pedosphaera parvula' Ellin514, an aerobic Verrucomicrobial isolate from pasture soil.</title>
        <authorList>
            <person name="Kant R."/>
            <person name="van Passel M.W."/>
            <person name="Sangwan P."/>
            <person name="Palva A."/>
            <person name="Lucas S."/>
            <person name="Copeland A."/>
            <person name="Lapidus A."/>
            <person name="Glavina Del Rio T."/>
            <person name="Dalin E."/>
            <person name="Tice H."/>
            <person name="Bruce D."/>
            <person name="Goodwin L."/>
            <person name="Pitluck S."/>
            <person name="Chertkov O."/>
            <person name="Larimer F.W."/>
            <person name="Land M.L."/>
            <person name="Hauser L."/>
            <person name="Brettin T.S."/>
            <person name="Detter J.C."/>
            <person name="Han S."/>
            <person name="de Vos W.M."/>
            <person name="Janssen P.H."/>
            <person name="Smidt H."/>
        </authorList>
    </citation>
    <scope>NUCLEOTIDE SEQUENCE [LARGE SCALE GENOMIC DNA]</scope>
    <source>
        <strain evidence="6 7">Ellin514</strain>
    </source>
</reference>
<dbReference type="Gene3D" id="2.102.10.10">
    <property type="entry name" value="Rieske [2Fe-2S] iron-sulphur domain"/>
    <property type="match status" value="1"/>
</dbReference>
<dbReference type="GO" id="GO:0046872">
    <property type="term" value="F:metal ion binding"/>
    <property type="evidence" value="ECO:0007669"/>
    <property type="project" value="UniProtKB-KW"/>
</dbReference>
<dbReference type="PANTHER" id="PTHR40261">
    <property type="match status" value="1"/>
</dbReference>